<name>A0A5P8WDI7_9NOSO</name>
<dbReference type="KEGG" id="nsh:GXM_08135"/>
<gene>
    <name evidence="1" type="ORF">GXM_08135</name>
</gene>
<accession>A0A5P8WDI7</accession>
<dbReference type="Proteomes" id="UP000326678">
    <property type="component" value="Chromosome Gxm2"/>
</dbReference>
<keyword evidence="2" id="KW-1185">Reference proteome</keyword>
<dbReference type="EMBL" id="CP045227">
    <property type="protein sequence ID" value="QFS50641.1"/>
    <property type="molecule type" value="Genomic_DNA"/>
</dbReference>
<proteinExistence type="predicted"/>
<protein>
    <submittedName>
        <fullName evidence="1">Uncharacterized protein</fullName>
    </submittedName>
</protein>
<evidence type="ECO:0000313" key="2">
    <source>
        <dbReference type="Proteomes" id="UP000326678"/>
    </source>
</evidence>
<reference evidence="1 2" key="1">
    <citation type="submission" date="2019-10" db="EMBL/GenBank/DDBJ databases">
        <title>Genomic and transcriptomic insights into the perfect genentic adaptation of a filamentous nitrogen-fixing cyanobacterium to rice fields.</title>
        <authorList>
            <person name="Chen Z."/>
        </authorList>
    </citation>
    <scope>NUCLEOTIDE SEQUENCE [LARGE SCALE GENOMIC DNA]</scope>
    <source>
        <strain evidence="1">CCNUC1</strain>
    </source>
</reference>
<evidence type="ECO:0000313" key="1">
    <source>
        <dbReference type="EMBL" id="QFS50641.1"/>
    </source>
</evidence>
<organism evidence="1 2">
    <name type="scientific">Nostoc sphaeroides CCNUC1</name>
    <dbReference type="NCBI Taxonomy" id="2653204"/>
    <lineage>
        <taxon>Bacteria</taxon>
        <taxon>Bacillati</taxon>
        <taxon>Cyanobacteriota</taxon>
        <taxon>Cyanophyceae</taxon>
        <taxon>Nostocales</taxon>
        <taxon>Nostocaceae</taxon>
        <taxon>Nostoc</taxon>
    </lineage>
</organism>
<sequence length="117" mass="13723">MESNYFVFQLHHLAKLYELFLLSEDEYQPKNKLEEIAVKAVKLAGLHTRLGDYEFVSTAVRLLEPFIAAWYHRAELSPPSTATICKWFYSEPPKWAIALLVNEQQKIFEQVSRHLQI</sequence>
<dbReference type="RefSeq" id="WP_225892790.1">
    <property type="nucleotide sequence ID" value="NZ_CP045227.1"/>
</dbReference>
<dbReference type="AlphaFoldDB" id="A0A5P8WDI7"/>